<dbReference type="Proteomes" id="UP000070255">
    <property type="component" value="Unassembled WGS sequence"/>
</dbReference>
<evidence type="ECO:0000313" key="1">
    <source>
        <dbReference type="EMBL" id="KWZ38654.1"/>
    </source>
</evidence>
<reference evidence="1 2" key="1">
    <citation type="submission" date="2015-11" db="EMBL/GenBank/DDBJ databases">
        <authorList>
            <person name="Sahl J."/>
            <person name="Wagner D."/>
            <person name="Keim P."/>
        </authorList>
    </citation>
    <scope>NUCLEOTIDE SEQUENCE [LARGE SCALE GENOMIC DNA]</scope>
    <source>
        <strain evidence="1 2">BDU18</strain>
    </source>
</reference>
<organism evidence="1 2">
    <name type="scientific">Burkholderia savannae</name>
    <dbReference type="NCBI Taxonomy" id="1637837"/>
    <lineage>
        <taxon>Bacteria</taxon>
        <taxon>Pseudomonadati</taxon>
        <taxon>Pseudomonadota</taxon>
        <taxon>Betaproteobacteria</taxon>
        <taxon>Burkholderiales</taxon>
        <taxon>Burkholderiaceae</taxon>
        <taxon>Burkholderia</taxon>
        <taxon>pseudomallei group</taxon>
    </lineage>
</organism>
<evidence type="ECO:0000313" key="2">
    <source>
        <dbReference type="Proteomes" id="UP000070255"/>
    </source>
</evidence>
<proteinExistence type="predicted"/>
<sequence length="64" mass="7118">MHVAVRDRSASRVREGVAFGASTTRGIYLLHTFRLRQSRDLGRNDSRSLKSIAKRIADAAGKPH</sequence>
<keyword evidence="2" id="KW-1185">Reference proteome</keyword>
<comment type="caution">
    <text evidence="1">The sequence shown here is derived from an EMBL/GenBank/DDBJ whole genome shotgun (WGS) entry which is preliminary data.</text>
</comment>
<gene>
    <name evidence="1" type="ORF">WS72_27955</name>
</gene>
<accession>A0ABR5T632</accession>
<name>A0ABR5T632_9BURK</name>
<dbReference type="EMBL" id="LNJQ01000004">
    <property type="protein sequence ID" value="KWZ38654.1"/>
    <property type="molecule type" value="Genomic_DNA"/>
</dbReference>
<protein>
    <submittedName>
        <fullName evidence="1">Uncharacterized protein</fullName>
    </submittedName>
</protein>